<evidence type="ECO:0000256" key="1">
    <source>
        <dbReference type="ARBA" id="ARBA00022679"/>
    </source>
</evidence>
<dbReference type="InterPro" id="IPR021109">
    <property type="entry name" value="Peptidase_aspartic_dom_sf"/>
</dbReference>
<dbReference type="PANTHER" id="PTHR37984">
    <property type="entry name" value="PROTEIN CBG26694"/>
    <property type="match status" value="1"/>
</dbReference>
<organism evidence="11 12">
    <name type="scientific">Macrostomum lignano</name>
    <dbReference type="NCBI Taxonomy" id="282301"/>
    <lineage>
        <taxon>Eukaryota</taxon>
        <taxon>Metazoa</taxon>
        <taxon>Spiralia</taxon>
        <taxon>Lophotrochozoa</taxon>
        <taxon>Platyhelminthes</taxon>
        <taxon>Rhabditophora</taxon>
        <taxon>Macrostomorpha</taxon>
        <taxon>Macrostomida</taxon>
        <taxon>Macrostomidae</taxon>
        <taxon>Macrostomum</taxon>
    </lineage>
</organism>
<dbReference type="FunFam" id="1.10.340.70:FF:000001">
    <property type="entry name" value="Retrovirus-related Pol polyprotein from transposon gypsy-like Protein"/>
    <property type="match status" value="1"/>
</dbReference>
<evidence type="ECO:0000256" key="7">
    <source>
        <dbReference type="SAM" id="Coils"/>
    </source>
</evidence>
<dbReference type="Gene3D" id="1.10.340.70">
    <property type="match status" value="1"/>
</dbReference>
<dbReference type="PANTHER" id="PTHR37984:SF5">
    <property type="entry name" value="PROTEIN NYNRIN-LIKE"/>
    <property type="match status" value="1"/>
</dbReference>
<dbReference type="Gene3D" id="2.40.70.10">
    <property type="entry name" value="Acid Proteases"/>
    <property type="match status" value="1"/>
</dbReference>
<evidence type="ECO:0000256" key="5">
    <source>
        <dbReference type="ARBA" id="ARBA00022801"/>
    </source>
</evidence>
<dbReference type="GO" id="GO:0003676">
    <property type="term" value="F:nucleic acid binding"/>
    <property type="evidence" value="ECO:0007669"/>
    <property type="project" value="InterPro"/>
</dbReference>
<evidence type="ECO:0000313" key="12">
    <source>
        <dbReference type="WBParaSite" id="maker-uti_cns_0009943-snap-gene-0.2-mRNA-1"/>
    </source>
</evidence>
<dbReference type="GO" id="GO:0004519">
    <property type="term" value="F:endonuclease activity"/>
    <property type="evidence" value="ECO:0007669"/>
    <property type="project" value="UniProtKB-KW"/>
</dbReference>
<dbReference type="InterPro" id="IPR050951">
    <property type="entry name" value="Retrovirus_Pol_polyprotein"/>
</dbReference>
<dbReference type="Pfam" id="PF22938">
    <property type="entry name" value="Integrase_p58_C"/>
    <property type="match status" value="1"/>
</dbReference>
<dbReference type="SUPFAM" id="SSF50630">
    <property type="entry name" value="Acid proteases"/>
    <property type="match status" value="1"/>
</dbReference>
<evidence type="ECO:0000256" key="4">
    <source>
        <dbReference type="ARBA" id="ARBA00022759"/>
    </source>
</evidence>
<evidence type="ECO:0000313" key="11">
    <source>
        <dbReference type="Proteomes" id="UP000095280"/>
    </source>
</evidence>
<dbReference type="InterPro" id="IPR054465">
    <property type="entry name" value="Integrase_p58-like_C"/>
</dbReference>
<reference evidence="12" key="1">
    <citation type="submission" date="2016-11" db="UniProtKB">
        <authorList>
            <consortium name="WormBaseParasite"/>
        </authorList>
    </citation>
    <scope>IDENTIFICATION</scope>
</reference>
<dbReference type="PROSITE" id="PS50158">
    <property type="entry name" value="ZF_CCHC"/>
    <property type="match status" value="1"/>
</dbReference>
<dbReference type="Pfam" id="PF00098">
    <property type="entry name" value="zf-CCHC"/>
    <property type="match status" value="1"/>
</dbReference>
<dbReference type="InterPro" id="IPR041588">
    <property type="entry name" value="Integrase_H2C2"/>
</dbReference>
<evidence type="ECO:0000256" key="8">
    <source>
        <dbReference type="SAM" id="MobiDB-lite"/>
    </source>
</evidence>
<keyword evidence="5" id="KW-0378">Hydrolase</keyword>
<dbReference type="GO" id="GO:0006508">
    <property type="term" value="P:proteolysis"/>
    <property type="evidence" value="ECO:0007669"/>
    <property type="project" value="InterPro"/>
</dbReference>
<dbReference type="GO" id="GO:0004190">
    <property type="term" value="F:aspartic-type endopeptidase activity"/>
    <property type="evidence" value="ECO:0007669"/>
    <property type="project" value="InterPro"/>
</dbReference>
<keyword evidence="2" id="KW-0548">Nucleotidyltransferase</keyword>
<dbReference type="SMART" id="SM00343">
    <property type="entry name" value="ZnF_C2HC"/>
    <property type="match status" value="1"/>
</dbReference>
<dbReference type="WBParaSite" id="maker-uti_cns_0009943-snap-gene-0.2-mRNA-1">
    <property type="protein sequence ID" value="maker-uti_cns_0009943-snap-gene-0.2-mRNA-1"/>
    <property type="gene ID" value="maker-uti_cns_0009943-snap-gene-0.2"/>
</dbReference>
<keyword evidence="6" id="KW-0862">Zinc</keyword>
<keyword evidence="11" id="KW-1185">Reference proteome</keyword>
<keyword evidence="3" id="KW-0540">Nuclease</keyword>
<evidence type="ECO:0000256" key="3">
    <source>
        <dbReference type="ARBA" id="ARBA00022722"/>
    </source>
</evidence>
<name>A0A1I8I558_9PLAT</name>
<dbReference type="AlphaFoldDB" id="A0A1I8I558"/>
<dbReference type="GO" id="GO:0008270">
    <property type="term" value="F:zinc ion binding"/>
    <property type="evidence" value="ECO:0007669"/>
    <property type="project" value="UniProtKB-KW"/>
</dbReference>
<evidence type="ECO:0000259" key="10">
    <source>
        <dbReference type="PROSITE" id="PS50175"/>
    </source>
</evidence>
<evidence type="ECO:0000256" key="6">
    <source>
        <dbReference type="PROSITE-ProRule" id="PRU00047"/>
    </source>
</evidence>
<dbReference type="GO" id="GO:0016779">
    <property type="term" value="F:nucleotidyltransferase activity"/>
    <property type="evidence" value="ECO:0007669"/>
    <property type="project" value="UniProtKB-KW"/>
</dbReference>
<dbReference type="Pfam" id="PF17921">
    <property type="entry name" value="Integrase_H2C2"/>
    <property type="match status" value="1"/>
</dbReference>
<protein>
    <submittedName>
        <fullName evidence="12">CCHC-type domain-containing protein</fullName>
    </submittedName>
</protein>
<feature type="compositionally biased region" description="Low complexity" evidence="8">
    <location>
        <begin position="137"/>
        <end position="159"/>
    </location>
</feature>
<proteinExistence type="predicted"/>
<dbReference type="Proteomes" id="UP000095280">
    <property type="component" value="Unplaced"/>
</dbReference>
<evidence type="ECO:0000259" key="9">
    <source>
        <dbReference type="PROSITE" id="PS50158"/>
    </source>
</evidence>
<keyword evidence="7" id="KW-0175">Coiled coil</keyword>
<feature type="domain" description="Peptidase A2" evidence="10">
    <location>
        <begin position="521"/>
        <end position="601"/>
    </location>
</feature>
<feature type="domain" description="CCHC-type" evidence="9">
    <location>
        <begin position="495"/>
        <end position="510"/>
    </location>
</feature>
<dbReference type="SUPFAM" id="SSF57756">
    <property type="entry name" value="Retrovirus zinc finger-like domains"/>
    <property type="match status" value="1"/>
</dbReference>
<dbReference type="Gene3D" id="4.10.60.10">
    <property type="entry name" value="Zinc finger, CCHC-type"/>
    <property type="match status" value="1"/>
</dbReference>
<dbReference type="InterPro" id="IPR001878">
    <property type="entry name" value="Znf_CCHC"/>
</dbReference>
<dbReference type="InterPro" id="IPR001995">
    <property type="entry name" value="Peptidase_A2_cat"/>
</dbReference>
<dbReference type="Pfam" id="PF13650">
    <property type="entry name" value="Asp_protease_2"/>
    <property type="match status" value="1"/>
</dbReference>
<feature type="compositionally biased region" description="Basic and acidic residues" evidence="8">
    <location>
        <begin position="79"/>
        <end position="88"/>
    </location>
</feature>
<keyword evidence="6" id="KW-0863">Zinc-finger</keyword>
<feature type="region of interest" description="Disordered" evidence="8">
    <location>
        <begin position="983"/>
        <end position="1049"/>
    </location>
</feature>
<dbReference type="PROSITE" id="PS50175">
    <property type="entry name" value="ASP_PROT_RETROV"/>
    <property type="match status" value="1"/>
</dbReference>
<keyword evidence="6" id="KW-0479">Metal-binding</keyword>
<feature type="region of interest" description="Disordered" evidence="8">
    <location>
        <begin position="123"/>
        <end position="190"/>
    </location>
</feature>
<dbReference type="InterPro" id="IPR036875">
    <property type="entry name" value="Znf_CCHC_sf"/>
</dbReference>
<sequence length="1049" mass="114729">FSPKELHLHLEYVGAAHQDNDGRSAGLQQEQAAGQVEDPVVLVRVHWNVGHSGAQSEVASRLQRADGLVSLEQARQHRQGAEQRRADQHPGAGLLAEQPRSGGGPADGLVAIIAEAGQSPVAGQLKSGRSLPGQHGQTGQADRQAAAGQRRQAAGAQQADGEKSRLSELEGGLEDGQTGQQHAGDGPIEGLVDEDGKRQSVGKGVEQAQRNAGNVQQVVFFGEGGGASGGIVEVQRVASGVRQCGQDSDQAELGLGCSGLREPSASALMAQNTLLPPKFSGTDGTDVRKWLRIFEEFANDAKWDDATSASKVKLLLTGEAQLVVWDLAETRQKSFKSIKEDLTKFYGGEADSFKAMSDFYARKRGDAETLRELCFNLKLLHQKARPEDSIAQRDRDVRFKLLQLLKADIRDNLLKAEDAETCSLETLLQRAARLEELAGRQSVAAVGAVSATSSAEPSEDRLDRLEKRMEELIARVSVQSGTDTRRRRQQRGGGCFNCGQLGHRAAQCQQEKQPEANGKPCRWLLDTGAQTSLISDVALRELDGRCELKPADVRPVSVDGSVLELLGSVSITVRLSHQLRRQMDVLVVRGIRPNFILGMDFVSKAARSQFSIDQGAKTVAFDGEAVPFSNCDSKQDGPLSCCLVPTVIIARVQGAVVVPPRSVKVVDVTTETKQAHGIFEPSQEFIDRIGVLPGRVFAVSSESGKIPVQVCNLSCSPVTLFSNQSIGTFESAEVIDEDEDVHEWRGPADQFNINPELPEEDSNRLAMLLRAFADVVSVHEFDVAAVQFQIANLPDEQDQDQVLHAVRHAMLQPNFQVPAAVSASVQKLLPCLTLSPDGALLHNGLPVIPQHMRAELLQQAHDRPSAGHLGQRRVLRALRERSWWPDMREDVRDWVVRAHLHTAQKSQHEFYNLGAETTDFKTGDRVMLTHHAMKRGQCKSLSNRWSGPFIVLKKVSPVNYRLQAVNGRRRLLVHHDRLKRFIDRPNLSGRPPAKPATEDDCQSVEDAAGQLAGPDAWEPLRNLDAAEPGNTVRRSGRQRRRPDFYTATC</sequence>
<keyword evidence="4" id="KW-0255">Endonuclease</keyword>
<keyword evidence="1" id="KW-0808">Transferase</keyword>
<feature type="region of interest" description="Disordered" evidence="8">
    <location>
        <begin position="73"/>
        <end position="107"/>
    </location>
</feature>
<dbReference type="CDD" id="cd00303">
    <property type="entry name" value="retropepsin_like"/>
    <property type="match status" value="1"/>
</dbReference>
<evidence type="ECO:0000256" key="2">
    <source>
        <dbReference type="ARBA" id="ARBA00022695"/>
    </source>
</evidence>
<accession>A0A1I8I558</accession>
<feature type="coiled-coil region" evidence="7">
    <location>
        <begin position="455"/>
        <end position="482"/>
    </location>
</feature>